<evidence type="ECO:0000313" key="3">
    <source>
        <dbReference type="RefSeq" id="XP_033344960.1"/>
    </source>
</evidence>
<protein>
    <submittedName>
        <fullName evidence="3">Uncharacterized protein LOC117231030</fullName>
    </submittedName>
</protein>
<dbReference type="Proteomes" id="UP000504631">
    <property type="component" value="Unplaced"/>
</dbReference>
<proteinExistence type="predicted"/>
<accession>A0A6J3JXV9</accession>
<keyword evidence="1" id="KW-0472">Membrane</keyword>
<keyword evidence="1" id="KW-0812">Transmembrane</keyword>
<gene>
    <name evidence="3" type="primary">LOC117231030</name>
</gene>
<sequence>MIAKRWFTYEFPIFATFFLNRSNLRIMRTLVIVSIAIFCLAFFFVQTEAVPQLQIVDLMNKFGGQDSLLRTMTSLMSLYTSLTQEFETLIRQGKSVNQAVPELIKLLPSMMS</sequence>
<dbReference type="AlphaFoldDB" id="A0A6J3JXV9"/>
<keyword evidence="2" id="KW-1185">Reference proteome</keyword>
<name>A0A6J3JXV9_9HYME</name>
<dbReference type="RefSeq" id="XP_033344960.1">
    <property type="nucleotide sequence ID" value="XM_033489069.1"/>
</dbReference>
<feature type="transmembrane region" description="Helical" evidence="1">
    <location>
        <begin position="26"/>
        <end position="45"/>
    </location>
</feature>
<reference evidence="3" key="1">
    <citation type="submission" date="2025-08" db="UniProtKB">
        <authorList>
            <consortium name="RefSeq"/>
        </authorList>
    </citation>
    <scope>IDENTIFICATION</scope>
    <source>
        <tissue evidence="3">Muscle</tissue>
    </source>
</reference>
<evidence type="ECO:0000256" key="1">
    <source>
        <dbReference type="SAM" id="Phobius"/>
    </source>
</evidence>
<organism evidence="2 3">
    <name type="scientific">Bombus vosnesenskii</name>
    <dbReference type="NCBI Taxonomy" id="207650"/>
    <lineage>
        <taxon>Eukaryota</taxon>
        <taxon>Metazoa</taxon>
        <taxon>Ecdysozoa</taxon>
        <taxon>Arthropoda</taxon>
        <taxon>Hexapoda</taxon>
        <taxon>Insecta</taxon>
        <taxon>Pterygota</taxon>
        <taxon>Neoptera</taxon>
        <taxon>Endopterygota</taxon>
        <taxon>Hymenoptera</taxon>
        <taxon>Apocrita</taxon>
        <taxon>Aculeata</taxon>
        <taxon>Apoidea</taxon>
        <taxon>Anthophila</taxon>
        <taxon>Apidae</taxon>
        <taxon>Bombus</taxon>
        <taxon>Pyrobombus</taxon>
    </lineage>
</organism>
<evidence type="ECO:0000313" key="2">
    <source>
        <dbReference type="Proteomes" id="UP000504631"/>
    </source>
</evidence>
<dbReference type="KEGG" id="bvk:117231030"/>
<dbReference type="GeneID" id="117231030"/>
<keyword evidence="1" id="KW-1133">Transmembrane helix</keyword>